<feature type="transmembrane region" description="Helical" evidence="1">
    <location>
        <begin position="53"/>
        <end position="73"/>
    </location>
</feature>
<dbReference type="AlphaFoldDB" id="A0A4R2IP87"/>
<keyword evidence="1" id="KW-0472">Membrane</keyword>
<evidence type="ECO:0000313" key="3">
    <source>
        <dbReference type="Proteomes" id="UP000295573"/>
    </source>
</evidence>
<name>A0A4R2IP87_9ACTN</name>
<keyword evidence="3" id="KW-1185">Reference proteome</keyword>
<gene>
    <name evidence="2" type="ORF">EV646_106232</name>
</gene>
<accession>A0A4R2IP87</accession>
<feature type="transmembrane region" description="Helical" evidence="1">
    <location>
        <begin position="162"/>
        <end position="180"/>
    </location>
</feature>
<evidence type="ECO:0000313" key="2">
    <source>
        <dbReference type="EMBL" id="TCO46993.1"/>
    </source>
</evidence>
<proteinExistence type="predicted"/>
<comment type="caution">
    <text evidence="2">The sequence shown here is derived from an EMBL/GenBank/DDBJ whole genome shotgun (WGS) entry which is preliminary data.</text>
</comment>
<keyword evidence="1" id="KW-0812">Transmembrane</keyword>
<keyword evidence="1" id="KW-1133">Transmembrane helix</keyword>
<dbReference type="EMBL" id="SLWR01000006">
    <property type="protein sequence ID" value="TCO46993.1"/>
    <property type="molecule type" value="Genomic_DNA"/>
</dbReference>
<dbReference type="Proteomes" id="UP000295573">
    <property type="component" value="Unassembled WGS sequence"/>
</dbReference>
<sequence length="209" mass="21529">MMGSPLARVNVRADAWDLIWSFAHRVLVVNLGLAAATSPLLLALAVVSDPLGYPVFFGVLAAVVIGPAVAAGFAYLDDQGSFFRSYKRLAPRALLLSTLTLAAVGVLAADIAVLHNSMPGAALVPLLAVLGILALSIGLTMLANPDTPLRTAIYATVRRPHLTLLSLAVLAAAVVIVNQVPLAGLATVPGCALWVVQINGRIQLAGSTA</sequence>
<protein>
    <submittedName>
        <fullName evidence="2">Uncharacterized protein</fullName>
    </submittedName>
</protein>
<feature type="transmembrane region" description="Helical" evidence="1">
    <location>
        <begin position="93"/>
        <end position="114"/>
    </location>
</feature>
<reference evidence="2 3" key="1">
    <citation type="journal article" date="2015" name="Stand. Genomic Sci.">
        <title>Genomic Encyclopedia of Bacterial and Archaeal Type Strains, Phase III: the genomes of soil and plant-associated and newly described type strains.</title>
        <authorList>
            <person name="Whitman W.B."/>
            <person name="Woyke T."/>
            <person name="Klenk H.P."/>
            <person name="Zhou Y."/>
            <person name="Lilburn T.G."/>
            <person name="Beck B.J."/>
            <person name="De Vos P."/>
            <person name="Vandamme P."/>
            <person name="Eisen J.A."/>
            <person name="Garrity G."/>
            <person name="Hugenholtz P."/>
            <person name="Kyrpides N.C."/>
        </authorList>
    </citation>
    <scope>NUCLEOTIDE SEQUENCE [LARGE SCALE GENOMIC DNA]</scope>
    <source>
        <strain evidence="2 3">VKM Ac-2541</strain>
    </source>
</reference>
<feature type="transmembrane region" description="Helical" evidence="1">
    <location>
        <begin position="120"/>
        <end position="142"/>
    </location>
</feature>
<feature type="transmembrane region" description="Helical" evidence="1">
    <location>
        <begin position="26"/>
        <end position="47"/>
    </location>
</feature>
<organism evidence="2 3">
    <name type="scientific">Kribbella antiqua</name>
    <dbReference type="NCBI Taxonomy" id="2512217"/>
    <lineage>
        <taxon>Bacteria</taxon>
        <taxon>Bacillati</taxon>
        <taxon>Actinomycetota</taxon>
        <taxon>Actinomycetes</taxon>
        <taxon>Propionibacteriales</taxon>
        <taxon>Kribbellaceae</taxon>
        <taxon>Kribbella</taxon>
    </lineage>
</organism>
<evidence type="ECO:0000256" key="1">
    <source>
        <dbReference type="SAM" id="Phobius"/>
    </source>
</evidence>